<dbReference type="SUPFAM" id="SSF55874">
    <property type="entry name" value="ATPase domain of HSP90 chaperone/DNA topoisomerase II/histidine kinase"/>
    <property type="match status" value="1"/>
</dbReference>
<evidence type="ECO:0000256" key="1">
    <source>
        <dbReference type="ARBA" id="ARBA00022679"/>
    </source>
</evidence>
<organism evidence="7 8">
    <name type="scientific">Entotheonella factor</name>
    <dbReference type="NCBI Taxonomy" id="1429438"/>
    <lineage>
        <taxon>Bacteria</taxon>
        <taxon>Pseudomonadati</taxon>
        <taxon>Nitrospinota/Tectimicrobiota group</taxon>
        <taxon>Candidatus Tectimicrobiota</taxon>
        <taxon>Candidatus Entotheonellia</taxon>
        <taxon>Candidatus Entotheonellales</taxon>
        <taxon>Candidatus Entotheonellaceae</taxon>
        <taxon>Candidatus Entotheonella</taxon>
    </lineage>
</organism>
<dbReference type="InterPro" id="IPR003594">
    <property type="entry name" value="HATPase_dom"/>
</dbReference>
<dbReference type="Proteomes" id="UP000019141">
    <property type="component" value="Unassembled WGS sequence"/>
</dbReference>
<keyword evidence="4" id="KW-0597">Phosphoprotein</keyword>
<dbReference type="InterPro" id="IPR050482">
    <property type="entry name" value="Sensor_HK_TwoCompSys"/>
</dbReference>
<dbReference type="AlphaFoldDB" id="W4LJL7"/>
<evidence type="ECO:0008006" key="9">
    <source>
        <dbReference type="Google" id="ProtNLM"/>
    </source>
</evidence>
<dbReference type="Gene3D" id="3.40.50.2300">
    <property type="match status" value="1"/>
</dbReference>
<dbReference type="EMBL" id="AZHW01000608">
    <property type="protein sequence ID" value="ETW97890.1"/>
    <property type="molecule type" value="Genomic_DNA"/>
</dbReference>
<comment type="caution">
    <text evidence="7">The sequence shown here is derived from an EMBL/GenBank/DDBJ whole genome shotgun (WGS) entry which is preliminary data.</text>
</comment>
<dbReference type="Pfam" id="PF00072">
    <property type="entry name" value="Response_reg"/>
    <property type="match status" value="1"/>
</dbReference>
<evidence type="ECO:0000256" key="3">
    <source>
        <dbReference type="ARBA" id="ARBA00023012"/>
    </source>
</evidence>
<evidence type="ECO:0000259" key="6">
    <source>
        <dbReference type="PROSITE" id="PS50110"/>
    </source>
</evidence>
<evidence type="ECO:0000313" key="8">
    <source>
        <dbReference type="Proteomes" id="UP000019141"/>
    </source>
</evidence>
<dbReference type="PROSITE" id="PS50109">
    <property type="entry name" value="HIS_KIN"/>
    <property type="match status" value="1"/>
</dbReference>
<keyword evidence="3" id="KW-0902">Two-component regulatory system</keyword>
<keyword evidence="2" id="KW-0418">Kinase</keyword>
<evidence type="ECO:0000313" key="7">
    <source>
        <dbReference type="EMBL" id="ETW97890.1"/>
    </source>
</evidence>
<dbReference type="GO" id="GO:0000155">
    <property type="term" value="F:phosphorelay sensor kinase activity"/>
    <property type="evidence" value="ECO:0007669"/>
    <property type="project" value="InterPro"/>
</dbReference>
<dbReference type="CDD" id="cd16917">
    <property type="entry name" value="HATPase_UhpB-NarQ-NarX-like"/>
    <property type="match status" value="1"/>
</dbReference>
<dbReference type="CDD" id="cd00156">
    <property type="entry name" value="REC"/>
    <property type="match status" value="1"/>
</dbReference>
<dbReference type="GO" id="GO:0016020">
    <property type="term" value="C:membrane"/>
    <property type="evidence" value="ECO:0007669"/>
    <property type="project" value="InterPro"/>
</dbReference>
<dbReference type="SMART" id="SM00448">
    <property type="entry name" value="REC"/>
    <property type="match status" value="1"/>
</dbReference>
<dbReference type="Pfam" id="PF02518">
    <property type="entry name" value="HATPase_c"/>
    <property type="match status" value="1"/>
</dbReference>
<dbReference type="InterPro" id="IPR005467">
    <property type="entry name" value="His_kinase_dom"/>
</dbReference>
<reference evidence="7 8" key="1">
    <citation type="journal article" date="2014" name="Nature">
        <title>An environmental bacterial taxon with a large and distinct metabolic repertoire.</title>
        <authorList>
            <person name="Wilson M.C."/>
            <person name="Mori T."/>
            <person name="Ruckert C."/>
            <person name="Uria A.R."/>
            <person name="Helf M.J."/>
            <person name="Takada K."/>
            <person name="Gernert C."/>
            <person name="Steffens U.A."/>
            <person name="Heycke N."/>
            <person name="Schmitt S."/>
            <person name="Rinke C."/>
            <person name="Helfrich E.J."/>
            <person name="Brachmann A.O."/>
            <person name="Gurgui C."/>
            <person name="Wakimoto T."/>
            <person name="Kracht M."/>
            <person name="Crusemann M."/>
            <person name="Hentschel U."/>
            <person name="Abe I."/>
            <person name="Matsunaga S."/>
            <person name="Kalinowski J."/>
            <person name="Takeyama H."/>
            <person name="Piel J."/>
        </authorList>
    </citation>
    <scope>NUCLEOTIDE SEQUENCE [LARGE SCALE GENOMIC DNA]</scope>
    <source>
        <strain evidence="8">TSY1</strain>
    </source>
</reference>
<dbReference type="InterPro" id="IPR001789">
    <property type="entry name" value="Sig_transdc_resp-reg_receiver"/>
</dbReference>
<gene>
    <name evidence="7" type="ORF">ETSY1_21035</name>
</gene>
<dbReference type="Pfam" id="PF07730">
    <property type="entry name" value="HisKA_3"/>
    <property type="match status" value="1"/>
</dbReference>
<feature type="domain" description="Histidine kinase" evidence="5">
    <location>
        <begin position="159"/>
        <end position="354"/>
    </location>
</feature>
<dbReference type="GO" id="GO:0046983">
    <property type="term" value="F:protein dimerization activity"/>
    <property type="evidence" value="ECO:0007669"/>
    <property type="project" value="InterPro"/>
</dbReference>
<sequence length="366" mass="40767">MRAEVEKSPYPLVLVIEDEPSQLESLSEILEHENLTPICCATGAEALHACIHYEVHVAILDLHLSDIDGLELLEQLLSHRRDLKVIIHTGYASLDNAVAAINHGAFAYVRKLDHVEELLAHVHRAFHRYLADHSEQLRKRLEREILELSEREQRRFGRDLHDGLGQLLTGTALTSKLLAEKLAKQQRPEAKEAERIVDLVNQAIRHTHDLAHSFYPEALESHGLGKALEILVAQVKTTFGIACELQSEIEYDGVALTAALHLYRIVQEAITNAVKHGCATAVVIRMKMTCGHPCLEVEDNGVGMPETMDKMMDNGLGMGLNSMRARAAILGATLNIVPLRTGGTLVECRLPFDFDSDDESLRSRRS</sequence>
<dbReference type="InterPro" id="IPR011006">
    <property type="entry name" value="CheY-like_superfamily"/>
</dbReference>
<dbReference type="SUPFAM" id="SSF52172">
    <property type="entry name" value="CheY-like"/>
    <property type="match status" value="1"/>
</dbReference>
<dbReference type="InterPro" id="IPR011712">
    <property type="entry name" value="Sig_transdc_His_kin_sub3_dim/P"/>
</dbReference>
<dbReference type="InterPro" id="IPR036890">
    <property type="entry name" value="HATPase_C_sf"/>
</dbReference>
<evidence type="ECO:0000256" key="4">
    <source>
        <dbReference type="PROSITE-ProRule" id="PRU00169"/>
    </source>
</evidence>
<dbReference type="HOGENOM" id="CLU_000445_114_57_7"/>
<evidence type="ECO:0000259" key="5">
    <source>
        <dbReference type="PROSITE" id="PS50109"/>
    </source>
</evidence>
<dbReference type="Gene3D" id="1.20.5.1930">
    <property type="match status" value="1"/>
</dbReference>
<dbReference type="PROSITE" id="PS50110">
    <property type="entry name" value="RESPONSE_REGULATORY"/>
    <property type="match status" value="1"/>
</dbReference>
<name>W4LJL7_ENTF1</name>
<feature type="modified residue" description="4-aspartylphosphate" evidence="4">
    <location>
        <position position="61"/>
    </location>
</feature>
<proteinExistence type="predicted"/>
<keyword evidence="8" id="KW-1185">Reference proteome</keyword>
<dbReference type="PANTHER" id="PTHR24421">
    <property type="entry name" value="NITRATE/NITRITE SENSOR PROTEIN NARX-RELATED"/>
    <property type="match status" value="1"/>
</dbReference>
<feature type="domain" description="Response regulatory" evidence="6">
    <location>
        <begin position="12"/>
        <end position="126"/>
    </location>
</feature>
<accession>W4LJL7</accession>
<dbReference type="SMART" id="SM00387">
    <property type="entry name" value="HATPase_c"/>
    <property type="match status" value="1"/>
</dbReference>
<evidence type="ECO:0000256" key="2">
    <source>
        <dbReference type="ARBA" id="ARBA00022777"/>
    </source>
</evidence>
<protein>
    <recommendedName>
        <fullName evidence="9">Response regulatory domain-containing protein</fullName>
    </recommendedName>
</protein>
<dbReference type="Gene3D" id="3.30.565.10">
    <property type="entry name" value="Histidine kinase-like ATPase, C-terminal domain"/>
    <property type="match status" value="1"/>
</dbReference>
<keyword evidence="1" id="KW-0808">Transferase</keyword>